<dbReference type="Proteomes" id="UP000078595">
    <property type="component" value="Chromosome 1"/>
</dbReference>
<dbReference type="EMBL" id="CP144530">
    <property type="protein sequence ID" value="WWC58109.1"/>
    <property type="molecule type" value="Genomic_DNA"/>
</dbReference>
<dbReference type="VEuPathDB" id="FungiDB:I303_00647"/>
<dbReference type="EMBL" id="KI894027">
    <property type="protein sequence ID" value="OBR88830.1"/>
    <property type="molecule type" value="Genomic_DNA"/>
</dbReference>
<dbReference type="RefSeq" id="XP_018266672.1">
    <property type="nucleotide sequence ID" value="XM_018404018.1"/>
</dbReference>
<keyword evidence="2" id="KW-0732">Signal</keyword>
<dbReference type="OrthoDB" id="10576084at2759"/>
<feature type="compositionally biased region" description="Polar residues" evidence="1">
    <location>
        <begin position="110"/>
        <end position="127"/>
    </location>
</feature>
<dbReference type="GeneID" id="28964346"/>
<name>A0A1A6AFI3_9TREE</name>
<accession>A0A1A6AFI3</accession>
<feature type="compositionally biased region" description="Low complexity" evidence="1">
    <location>
        <begin position="143"/>
        <end position="163"/>
    </location>
</feature>
<feature type="region of interest" description="Disordered" evidence="1">
    <location>
        <begin position="106"/>
        <end position="173"/>
    </location>
</feature>
<evidence type="ECO:0000313" key="4">
    <source>
        <dbReference type="EMBL" id="WWC58109.1"/>
    </source>
</evidence>
<evidence type="ECO:0000256" key="2">
    <source>
        <dbReference type="SAM" id="SignalP"/>
    </source>
</evidence>
<evidence type="ECO:0000313" key="3">
    <source>
        <dbReference type="EMBL" id="OBR88830.1"/>
    </source>
</evidence>
<evidence type="ECO:0000256" key="1">
    <source>
        <dbReference type="SAM" id="MobiDB-lite"/>
    </source>
</evidence>
<keyword evidence="5" id="KW-1185">Reference proteome</keyword>
<dbReference type="AlphaFoldDB" id="A0A1A6AFI3"/>
<evidence type="ECO:0000313" key="5">
    <source>
        <dbReference type="Proteomes" id="UP000078595"/>
    </source>
</evidence>
<feature type="signal peptide" evidence="2">
    <location>
        <begin position="1"/>
        <end position="28"/>
    </location>
</feature>
<feature type="chain" id="PRO_5008342365" evidence="2">
    <location>
        <begin position="29"/>
        <end position="294"/>
    </location>
</feature>
<reference evidence="3" key="1">
    <citation type="submission" date="2013-07" db="EMBL/GenBank/DDBJ databases">
        <title>The Genome Sequence of Cryptococcus dejecticola CBS10117.</title>
        <authorList>
            <consortium name="The Broad Institute Genome Sequencing Platform"/>
            <person name="Cuomo C."/>
            <person name="Litvintseva A."/>
            <person name="Chen Y."/>
            <person name="Heitman J."/>
            <person name="Sun S."/>
            <person name="Springer D."/>
            <person name="Dromer F."/>
            <person name="Young S.K."/>
            <person name="Zeng Q."/>
            <person name="Gargeya S."/>
            <person name="Fitzgerald M."/>
            <person name="Abouelleil A."/>
            <person name="Alvarado L."/>
            <person name="Berlin A.M."/>
            <person name="Chapman S.B."/>
            <person name="Dewar J."/>
            <person name="Goldberg J."/>
            <person name="Griggs A."/>
            <person name="Gujja S."/>
            <person name="Hansen M."/>
            <person name="Howarth C."/>
            <person name="Imamovic A."/>
            <person name="Larimer J."/>
            <person name="McCowan C."/>
            <person name="Murphy C."/>
            <person name="Pearson M."/>
            <person name="Priest M."/>
            <person name="Roberts A."/>
            <person name="Saif S."/>
            <person name="Shea T."/>
            <person name="Sykes S."/>
            <person name="Wortman J."/>
            <person name="Nusbaum C."/>
            <person name="Birren B."/>
        </authorList>
    </citation>
    <scope>NUCLEOTIDE SEQUENCE [LARGE SCALE GENOMIC DNA]</scope>
    <source>
        <strain evidence="3">CBS 10117</strain>
    </source>
</reference>
<organism evidence="3">
    <name type="scientific">Kwoniella dejecticola CBS 10117</name>
    <dbReference type="NCBI Taxonomy" id="1296121"/>
    <lineage>
        <taxon>Eukaryota</taxon>
        <taxon>Fungi</taxon>
        <taxon>Dikarya</taxon>
        <taxon>Basidiomycota</taxon>
        <taxon>Agaricomycotina</taxon>
        <taxon>Tremellomycetes</taxon>
        <taxon>Tremellales</taxon>
        <taxon>Cryptococcaceae</taxon>
        <taxon>Kwoniella</taxon>
    </lineage>
</organism>
<reference evidence="4" key="3">
    <citation type="submission" date="2024-02" db="EMBL/GenBank/DDBJ databases">
        <title>Comparative genomics of Cryptococcus and Kwoniella reveals pathogenesis evolution and contrasting modes of karyotype evolution via chromosome fusion or intercentromeric recombination.</title>
        <authorList>
            <person name="Coelho M.A."/>
            <person name="David-Palma M."/>
            <person name="Shea T."/>
            <person name="Bowers K."/>
            <person name="McGinley-Smith S."/>
            <person name="Mohammad A.W."/>
            <person name="Gnirke A."/>
            <person name="Yurkov A.M."/>
            <person name="Nowrousian M."/>
            <person name="Sun S."/>
            <person name="Cuomo C.A."/>
            <person name="Heitman J."/>
        </authorList>
    </citation>
    <scope>NUCLEOTIDE SEQUENCE</scope>
    <source>
        <strain evidence="4">CBS 10117</strain>
    </source>
</reference>
<sequence length="294" mass="31712">MSSPSIIMRKLWKLVFLLLICLPAISMSQTIPVSSNITVSVTSSAETVSTTIPWTDAPPISTQIAADSAASDRPDLMSTVLTYSTLWVVPSPQSTSTSTVISTTWVDTDPQNSQSSIKTAPSTTSTIPFEAPLSVASSAPTITASEKPSKPASSNAPSSTSETPPKPSTDMQDLINKARDDCTEYFGCFAIVMQSDRIKVKEVGASGSVQSVGPGHWSQQLDNQANEYSQRTFEVTIDTPDAGTKSKKCDYRFLSAAPEDIFISLSVTEEEPYYKLEGYNEQYMELFGQDCGLP</sequence>
<proteinExistence type="predicted"/>
<protein>
    <submittedName>
        <fullName evidence="3">Uncharacterized protein</fullName>
    </submittedName>
</protein>
<reference evidence="4" key="2">
    <citation type="submission" date="2013-07" db="EMBL/GenBank/DDBJ databases">
        <authorList>
            <consortium name="The Broad Institute Genome Sequencing Platform"/>
            <person name="Cuomo C."/>
            <person name="Litvintseva A."/>
            <person name="Chen Y."/>
            <person name="Heitman J."/>
            <person name="Sun S."/>
            <person name="Springer D."/>
            <person name="Dromer F."/>
            <person name="Young S.K."/>
            <person name="Zeng Q."/>
            <person name="Gargeya S."/>
            <person name="Fitzgerald M."/>
            <person name="Abouelleil A."/>
            <person name="Alvarado L."/>
            <person name="Berlin A.M."/>
            <person name="Chapman S.B."/>
            <person name="Dewar J."/>
            <person name="Goldberg J."/>
            <person name="Griggs A."/>
            <person name="Gujja S."/>
            <person name="Hansen M."/>
            <person name="Howarth C."/>
            <person name="Imamovic A."/>
            <person name="Larimer J."/>
            <person name="McCowan C."/>
            <person name="Murphy C."/>
            <person name="Pearson M."/>
            <person name="Priest M."/>
            <person name="Roberts A."/>
            <person name="Saif S."/>
            <person name="Shea T."/>
            <person name="Sykes S."/>
            <person name="Wortman J."/>
            <person name="Nusbaum C."/>
            <person name="Birren B."/>
        </authorList>
    </citation>
    <scope>NUCLEOTIDE SEQUENCE</scope>
    <source>
        <strain evidence="4">CBS 10117</strain>
    </source>
</reference>
<gene>
    <name evidence="3" type="ORF">I303_00647</name>
    <name evidence="4" type="ORF">I303_100644</name>
</gene>
<dbReference type="KEGG" id="kdj:28964346"/>